<dbReference type="AlphaFoldDB" id="A0A5J5BP13"/>
<keyword evidence="1" id="KW-0472">Membrane</keyword>
<accession>A0A5J5BP13</accession>
<dbReference type="Proteomes" id="UP000325577">
    <property type="component" value="Linkage Group LG10"/>
</dbReference>
<proteinExistence type="predicted"/>
<evidence type="ECO:0000256" key="1">
    <source>
        <dbReference type="SAM" id="Phobius"/>
    </source>
</evidence>
<feature type="transmembrane region" description="Helical" evidence="1">
    <location>
        <begin position="12"/>
        <end position="34"/>
    </location>
</feature>
<evidence type="ECO:0000313" key="3">
    <source>
        <dbReference type="Proteomes" id="UP000325577"/>
    </source>
</evidence>
<gene>
    <name evidence="2" type="ORF">F0562_019541</name>
</gene>
<sequence>MSQILDFHNMAWLSTVAALMSFCYSFIGMTLGFAKVIGHFEVTSTRKPDHEEGLNGCSLNHHLLLPRLWMLWISWFFSALYNEGRKTEAAKCMAAAYNSDYNELLEQCENDEDNVASDLVDSRRRDYRVSSVALKSFCSFGLEFQHILIDFYPGMNIGTSYHYFCNDFMIFKF</sequence>
<reference evidence="2 3" key="1">
    <citation type="submission" date="2019-09" db="EMBL/GenBank/DDBJ databases">
        <title>A chromosome-level genome assembly of the Chinese tupelo Nyssa sinensis.</title>
        <authorList>
            <person name="Yang X."/>
            <person name="Kang M."/>
            <person name="Yang Y."/>
            <person name="Xiong H."/>
            <person name="Wang M."/>
            <person name="Zhang Z."/>
            <person name="Wang Z."/>
            <person name="Wu H."/>
            <person name="Ma T."/>
            <person name="Liu J."/>
            <person name="Xi Z."/>
        </authorList>
    </citation>
    <scope>NUCLEOTIDE SEQUENCE [LARGE SCALE GENOMIC DNA]</scope>
    <source>
        <strain evidence="2">J267</strain>
        <tissue evidence="2">Leaf</tissue>
    </source>
</reference>
<protein>
    <recommendedName>
        <fullName evidence="4">Amino acid transporter transmembrane domain-containing protein</fullName>
    </recommendedName>
</protein>
<organism evidence="2 3">
    <name type="scientific">Nyssa sinensis</name>
    <dbReference type="NCBI Taxonomy" id="561372"/>
    <lineage>
        <taxon>Eukaryota</taxon>
        <taxon>Viridiplantae</taxon>
        <taxon>Streptophyta</taxon>
        <taxon>Embryophyta</taxon>
        <taxon>Tracheophyta</taxon>
        <taxon>Spermatophyta</taxon>
        <taxon>Magnoliopsida</taxon>
        <taxon>eudicotyledons</taxon>
        <taxon>Gunneridae</taxon>
        <taxon>Pentapetalae</taxon>
        <taxon>asterids</taxon>
        <taxon>Cornales</taxon>
        <taxon>Nyssaceae</taxon>
        <taxon>Nyssa</taxon>
    </lineage>
</organism>
<evidence type="ECO:0008006" key="4">
    <source>
        <dbReference type="Google" id="ProtNLM"/>
    </source>
</evidence>
<keyword evidence="1" id="KW-0812">Transmembrane</keyword>
<keyword evidence="3" id="KW-1185">Reference proteome</keyword>
<name>A0A5J5BP13_9ASTE</name>
<evidence type="ECO:0000313" key="2">
    <source>
        <dbReference type="EMBL" id="KAA8544755.1"/>
    </source>
</evidence>
<keyword evidence="1" id="KW-1133">Transmembrane helix</keyword>
<dbReference type="EMBL" id="CM018033">
    <property type="protein sequence ID" value="KAA8544755.1"/>
    <property type="molecule type" value="Genomic_DNA"/>
</dbReference>
<dbReference type="OrthoDB" id="2148490at2759"/>